<evidence type="ECO:0000256" key="5">
    <source>
        <dbReference type="ARBA" id="ARBA00013198"/>
    </source>
</evidence>
<dbReference type="GO" id="GO:0005975">
    <property type="term" value="P:carbohydrate metabolic process"/>
    <property type="evidence" value="ECO:0007669"/>
    <property type="project" value="UniProtKB-UniRule"/>
</dbReference>
<comment type="pathway">
    <text evidence="3 7">Carbohydrate degradation; pentose phosphate pathway; D-ribulose 5-phosphate from D-glucose 6-phosphate (oxidative stage): step 2/3.</text>
</comment>
<keyword evidence="10" id="KW-1185">Reference proteome</keyword>
<sequence>MSNERRAIVHPNKVDLAQAVAAHFLSKVPQIIAEFDEATVVLTGGSMGQAVLAAINESPQRDAVDWSRVNFWWGDERWLPAGDPERNDAQARAALLDHIPVNPARVHAVAASDAGLSLDDAAQAYANDLRAHAARNGKYPNFDIVFLGVGPDGHIASLFPEREGIRETERTVIAVRNSPKPPDERVSLTLPVINSSVRIWAVVAGADKASALGLTLAGASYNEVPAAGLEGRRKTLFLVDSDAAAQVPAALIDPGQFWTSADSTDEH</sequence>
<evidence type="ECO:0000256" key="7">
    <source>
        <dbReference type="RuleBase" id="RU365095"/>
    </source>
</evidence>
<dbReference type="GO" id="GO:0017057">
    <property type="term" value="F:6-phosphogluconolactonase activity"/>
    <property type="evidence" value="ECO:0007669"/>
    <property type="project" value="UniProtKB-UniRule"/>
</dbReference>
<comment type="similarity">
    <text evidence="4 7">Belongs to the glucosamine/galactosamine-6-phosphate isomerase family. 6-phosphogluconolactonase subfamily.</text>
</comment>
<gene>
    <name evidence="7" type="primary">pgl</name>
    <name evidence="9" type="ORF">CLV85_1576</name>
</gene>
<comment type="catalytic activity">
    <reaction evidence="1 7">
        <text>6-phospho-D-glucono-1,5-lactone + H2O = 6-phospho-D-gluconate + H(+)</text>
        <dbReference type="Rhea" id="RHEA:12556"/>
        <dbReference type="ChEBI" id="CHEBI:15377"/>
        <dbReference type="ChEBI" id="CHEBI:15378"/>
        <dbReference type="ChEBI" id="CHEBI:57955"/>
        <dbReference type="ChEBI" id="CHEBI:58759"/>
        <dbReference type="EC" id="3.1.1.31"/>
    </reaction>
</comment>
<name>A0A2M9D9G7_9MICO</name>
<dbReference type="Proteomes" id="UP000231742">
    <property type="component" value="Unassembled WGS sequence"/>
</dbReference>
<dbReference type="InterPro" id="IPR006148">
    <property type="entry name" value="Glc/Gal-6P_isomerase"/>
</dbReference>
<dbReference type="Gene3D" id="3.40.50.1360">
    <property type="match status" value="1"/>
</dbReference>
<dbReference type="EMBL" id="PGFH01000001">
    <property type="protein sequence ID" value="PJJ82376.1"/>
    <property type="molecule type" value="Genomic_DNA"/>
</dbReference>
<comment type="caution">
    <text evidence="9">The sequence shown here is derived from an EMBL/GenBank/DDBJ whole genome shotgun (WGS) entry which is preliminary data.</text>
</comment>
<evidence type="ECO:0000256" key="1">
    <source>
        <dbReference type="ARBA" id="ARBA00000832"/>
    </source>
</evidence>
<evidence type="ECO:0000259" key="8">
    <source>
        <dbReference type="Pfam" id="PF01182"/>
    </source>
</evidence>
<dbReference type="Pfam" id="PF01182">
    <property type="entry name" value="Glucosamine_iso"/>
    <property type="match status" value="1"/>
</dbReference>
<accession>A0A2M9D9G7</accession>
<keyword evidence="7" id="KW-0378">Hydrolase</keyword>
<dbReference type="PANTHER" id="PTHR11054">
    <property type="entry name" value="6-PHOSPHOGLUCONOLACTONASE"/>
    <property type="match status" value="1"/>
</dbReference>
<evidence type="ECO:0000256" key="6">
    <source>
        <dbReference type="ARBA" id="ARBA00020337"/>
    </source>
</evidence>
<dbReference type="InterPro" id="IPR037171">
    <property type="entry name" value="NagB/RpiA_transferase-like"/>
</dbReference>
<dbReference type="UniPathway" id="UPA00115">
    <property type="reaction ID" value="UER00409"/>
</dbReference>
<dbReference type="InterPro" id="IPR039104">
    <property type="entry name" value="6PGL"/>
</dbReference>
<dbReference type="EC" id="3.1.1.31" evidence="5 7"/>
<evidence type="ECO:0000256" key="4">
    <source>
        <dbReference type="ARBA" id="ARBA00010662"/>
    </source>
</evidence>
<protein>
    <recommendedName>
        <fullName evidence="6 7">6-phosphogluconolactonase</fullName>
        <shortName evidence="7">6PGL</shortName>
        <ecNumber evidence="5 7">3.1.1.31</ecNumber>
    </recommendedName>
</protein>
<evidence type="ECO:0000313" key="9">
    <source>
        <dbReference type="EMBL" id="PJJ82376.1"/>
    </source>
</evidence>
<reference evidence="9 10" key="1">
    <citation type="submission" date="2017-11" db="EMBL/GenBank/DDBJ databases">
        <title>Genomic Encyclopedia of Archaeal and Bacterial Type Strains, Phase II (KMG-II): From Individual Species to Whole Genera.</title>
        <authorList>
            <person name="Goeker M."/>
        </authorList>
    </citation>
    <scope>NUCLEOTIDE SEQUENCE [LARGE SCALE GENOMIC DNA]</scope>
    <source>
        <strain evidence="9 10">DSM 16400</strain>
    </source>
</reference>
<evidence type="ECO:0000256" key="2">
    <source>
        <dbReference type="ARBA" id="ARBA00002681"/>
    </source>
</evidence>
<evidence type="ECO:0000256" key="3">
    <source>
        <dbReference type="ARBA" id="ARBA00004961"/>
    </source>
</evidence>
<proteinExistence type="inferred from homology"/>
<dbReference type="SUPFAM" id="SSF100950">
    <property type="entry name" value="NagB/RpiA/CoA transferase-like"/>
    <property type="match status" value="1"/>
</dbReference>
<dbReference type="AlphaFoldDB" id="A0A2M9D9G7"/>
<dbReference type="OrthoDB" id="9810967at2"/>
<organism evidence="9 10">
    <name type="scientific">Salinibacterium amurskyense</name>
    <dbReference type="NCBI Taxonomy" id="205941"/>
    <lineage>
        <taxon>Bacteria</taxon>
        <taxon>Bacillati</taxon>
        <taxon>Actinomycetota</taxon>
        <taxon>Actinomycetes</taxon>
        <taxon>Micrococcales</taxon>
        <taxon>Microbacteriaceae</taxon>
        <taxon>Salinibacterium</taxon>
    </lineage>
</organism>
<dbReference type="PANTHER" id="PTHR11054:SF0">
    <property type="entry name" value="6-PHOSPHOGLUCONOLACTONASE"/>
    <property type="match status" value="1"/>
</dbReference>
<evidence type="ECO:0000313" key="10">
    <source>
        <dbReference type="Proteomes" id="UP000231742"/>
    </source>
</evidence>
<dbReference type="GO" id="GO:0006098">
    <property type="term" value="P:pentose-phosphate shunt"/>
    <property type="evidence" value="ECO:0007669"/>
    <property type="project" value="UniProtKB-UniPathway"/>
</dbReference>
<dbReference type="RefSeq" id="WP_100388978.1">
    <property type="nucleotide sequence ID" value="NZ_BMZU01000001.1"/>
</dbReference>
<dbReference type="InterPro" id="IPR005900">
    <property type="entry name" value="6-phosphogluconolactonase_DevB"/>
</dbReference>
<dbReference type="NCBIfam" id="TIGR01198">
    <property type="entry name" value="pgl"/>
    <property type="match status" value="1"/>
</dbReference>
<dbReference type="CDD" id="cd01400">
    <property type="entry name" value="6PGL"/>
    <property type="match status" value="1"/>
</dbReference>
<comment type="function">
    <text evidence="2 7">Hydrolysis of 6-phosphogluconolactone to 6-phosphogluconate.</text>
</comment>
<feature type="domain" description="Glucosamine/galactosamine-6-phosphate isomerase" evidence="8">
    <location>
        <begin position="12"/>
        <end position="234"/>
    </location>
</feature>